<proteinExistence type="inferred from homology"/>
<evidence type="ECO:0000256" key="6">
    <source>
        <dbReference type="ARBA" id="ARBA00031445"/>
    </source>
</evidence>
<dbReference type="GO" id="GO:0043842">
    <property type="term" value="F:Kdo transferase activity"/>
    <property type="evidence" value="ECO:0007669"/>
    <property type="project" value="UniProtKB-EC"/>
</dbReference>
<comment type="subcellular location">
    <subcellularLocation>
        <location evidence="8">Cell membrane</location>
    </subcellularLocation>
</comment>
<dbReference type="GO" id="GO:0005886">
    <property type="term" value="C:plasma membrane"/>
    <property type="evidence" value="ECO:0007669"/>
    <property type="project" value="UniProtKB-SubCell"/>
</dbReference>
<evidence type="ECO:0000313" key="10">
    <source>
        <dbReference type="EMBL" id="AVO37415.1"/>
    </source>
</evidence>
<comment type="catalytic activity">
    <reaction evidence="7 8">
        <text>lipid IVA (E. coli) + CMP-3-deoxy-beta-D-manno-octulosonate = alpha-Kdo-(2-&gt;6)-lipid IVA (E. coli) + CMP + H(+)</text>
        <dbReference type="Rhea" id="RHEA:28066"/>
        <dbReference type="ChEBI" id="CHEBI:15378"/>
        <dbReference type="ChEBI" id="CHEBI:58603"/>
        <dbReference type="ChEBI" id="CHEBI:60364"/>
        <dbReference type="ChEBI" id="CHEBI:60377"/>
        <dbReference type="ChEBI" id="CHEBI:85987"/>
        <dbReference type="EC" id="2.4.99.12"/>
    </reaction>
</comment>
<keyword evidence="8" id="KW-1003">Cell membrane</keyword>
<reference evidence="11" key="1">
    <citation type="submission" date="2018-03" db="EMBL/GenBank/DDBJ databases">
        <title>Genomic analysis of the strain SH-1 isolated from shrimp intestine.</title>
        <authorList>
            <person name="Kim Y.-S."/>
            <person name="Kim S.-E."/>
            <person name="Kim K.-H."/>
        </authorList>
    </citation>
    <scope>NUCLEOTIDE SEQUENCE [LARGE SCALE GENOMIC DNA]</scope>
    <source>
        <strain evidence="11">SH-1</strain>
    </source>
</reference>
<gene>
    <name evidence="10" type="ORF">C6Y53_06610</name>
</gene>
<organism evidence="10 11">
    <name type="scientific">Pukyongiella litopenaei</name>
    <dbReference type="NCBI Taxonomy" id="2605946"/>
    <lineage>
        <taxon>Bacteria</taxon>
        <taxon>Pseudomonadati</taxon>
        <taxon>Pseudomonadota</taxon>
        <taxon>Alphaproteobacteria</taxon>
        <taxon>Rhodobacterales</taxon>
        <taxon>Paracoccaceae</taxon>
        <taxon>Pukyongiella</taxon>
    </lineage>
</organism>
<comment type="similarity">
    <text evidence="8">Belongs to the glycosyltransferase group 1 family.</text>
</comment>
<evidence type="ECO:0000259" key="9">
    <source>
        <dbReference type="Pfam" id="PF04413"/>
    </source>
</evidence>
<dbReference type="GO" id="GO:0009245">
    <property type="term" value="P:lipid A biosynthetic process"/>
    <property type="evidence" value="ECO:0007669"/>
    <property type="project" value="TreeGrafter"/>
</dbReference>
<dbReference type="Proteomes" id="UP000237655">
    <property type="component" value="Chromosome"/>
</dbReference>
<dbReference type="RefSeq" id="WP_106471726.1">
    <property type="nucleotide sequence ID" value="NZ_CP027665.1"/>
</dbReference>
<keyword evidence="5 8" id="KW-0808">Transferase</keyword>
<evidence type="ECO:0000256" key="2">
    <source>
        <dbReference type="ARBA" id="ARBA00004713"/>
    </source>
</evidence>
<dbReference type="GO" id="GO:0009244">
    <property type="term" value="P:lipopolysaccharide core region biosynthetic process"/>
    <property type="evidence" value="ECO:0007669"/>
    <property type="project" value="UniProtKB-UniRule"/>
</dbReference>
<comment type="pathway">
    <text evidence="2 8">Bacterial outer membrane biogenesis; LPS core biosynthesis.</text>
</comment>
<dbReference type="UniPathway" id="UPA00958"/>
<dbReference type="KEGG" id="thas:C6Y53_06610"/>
<evidence type="ECO:0000256" key="7">
    <source>
        <dbReference type="ARBA" id="ARBA00049183"/>
    </source>
</evidence>
<keyword evidence="8" id="KW-0472">Membrane</keyword>
<sequence length="412" mass="43681">MGRSLSLAAYHALSRRRAPPDRGPVSPRPKGELVWLHAASADRLPAVDALGRRLQLQRDHLNILVTAEDGGAAALVRTTDPQPEIFETLTSDHPAANEAFLDHWRPDLCLWAGGILLPNLLTAARSRGIPMLLFDVNAADFQIRSHGWLPDLLRASLNCFDTVMVTGARSRDTARRVGLPEAKLQMSEPLCSSPMPPLCADSDLAQVTADLAARPAWLVAHARGSEADDILRAHRYALRLLHRLLLIVAAASPQDAAALAVRLGRSGLRVADWDAGEGIEDNVQVVLARDGDDLGLWYRLAPLTFVGGTLAGPGTTGNPLDAAALGSALLCGPYRQGQADAWNRLFAAGAARAVSDGDALGEAVVELIAPDTAAAMALAGWETVTEGAGLVDQLGEMVQDLLDRRGASHAGT</sequence>
<evidence type="ECO:0000256" key="5">
    <source>
        <dbReference type="ARBA" id="ARBA00022679"/>
    </source>
</evidence>
<evidence type="ECO:0000256" key="4">
    <source>
        <dbReference type="ARBA" id="ARBA00019077"/>
    </source>
</evidence>
<evidence type="ECO:0000256" key="1">
    <source>
        <dbReference type="ARBA" id="ARBA00003394"/>
    </source>
</evidence>
<dbReference type="Gene3D" id="3.40.50.11720">
    <property type="entry name" value="3-Deoxy-D-manno-octulosonic-acid transferase, N-terminal domain"/>
    <property type="match status" value="1"/>
</dbReference>
<dbReference type="PANTHER" id="PTHR42755:SF1">
    <property type="entry name" value="3-DEOXY-D-MANNO-OCTULOSONIC ACID TRANSFERASE, MITOCHONDRIAL-RELATED"/>
    <property type="match status" value="1"/>
</dbReference>
<dbReference type="InterPro" id="IPR007507">
    <property type="entry name" value="Glycos_transf_N"/>
</dbReference>
<dbReference type="PANTHER" id="PTHR42755">
    <property type="entry name" value="3-DEOXY-MANNO-OCTULOSONATE CYTIDYLYLTRANSFERASE"/>
    <property type="match status" value="1"/>
</dbReference>
<name>A0A2S0MNG1_9RHOB</name>
<dbReference type="InterPro" id="IPR039901">
    <property type="entry name" value="Kdotransferase"/>
</dbReference>
<dbReference type="EMBL" id="CP027665">
    <property type="protein sequence ID" value="AVO37415.1"/>
    <property type="molecule type" value="Genomic_DNA"/>
</dbReference>
<evidence type="ECO:0000313" key="11">
    <source>
        <dbReference type="Proteomes" id="UP000237655"/>
    </source>
</evidence>
<keyword evidence="8" id="KW-0448">Lipopolysaccharide biosynthesis</keyword>
<dbReference type="Gene3D" id="3.40.50.2000">
    <property type="entry name" value="Glycogen Phosphorylase B"/>
    <property type="match status" value="1"/>
</dbReference>
<evidence type="ECO:0000256" key="8">
    <source>
        <dbReference type="RuleBase" id="RU365103"/>
    </source>
</evidence>
<keyword evidence="11" id="KW-1185">Reference proteome</keyword>
<dbReference type="AlphaFoldDB" id="A0A2S0MNG1"/>
<dbReference type="EC" id="2.4.99.12" evidence="3 8"/>
<comment type="function">
    <text evidence="1 8">Involved in lipopolysaccharide (LPS) biosynthesis. Catalyzes the transfer of 3-deoxy-D-manno-octulosonate (Kdo) residue(s) from CMP-Kdo to lipid IV(A), the tetraacyldisaccharide-1,4'-bisphosphate precursor of lipid A.</text>
</comment>
<feature type="domain" description="3-deoxy-D-manno-octulosonic-acid transferase N-terminal" evidence="9">
    <location>
        <begin position="28"/>
        <end position="187"/>
    </location>
</feature>
<protein>
    <recommendedName>
        <fullName evidence="4 8">3-deoxy-D-manno-octulosonic acid transferase</fullName>
        <shortName evidence="8">Kdo transferase</shortName>
        <ecNumber evidence="3 8">2.4.99.12</ecNumber>
    </recommendedName>
    <alternativeName>
        <fullName evidence="6 8">Lipid IV(A) 3-deoxy-D-manno-octulosonic acid transferase</fullName>
    </alternativeName>
</protein>
<evidence type="ECO:0000256" key="3">
    <source>
        <dbReference type="ARBA" id="ARBA00012621"/>
    </source>
</evidence>
<accession>A0A2S0MNG1</accession>
<dbReference type="Pfam" id="PF04413">
    <property type="entry name" value="Glycos_transf_N"/>
    <property type="match status" value="1"/>
</dbReference>
<dbReference type="InterPro" id="IPR038107">
    <property type="entry name" value="Glycos_transf_N_sf"/>
</dbReference>